<name>A0AAU9ANB1_LYSEN</name>
<dbReference type="EMBL" id="AP014940">
    <property type="protein sequence ID" value="BAV97583.1"/>
    <property type="molecule type" value="Genomic_DNA"/>
</dbReference>
<dbReference type="InterPro" id="IPR036282">
    <property type="entry name" value="Glutathione-S-Trfase_C_sf"/>
</dbReference>
<evidence type="ECO:0000313" key="3">
    <source>
        <dbReference type="EMBL" id="BAV97583.1"/>
    </source>
</evidence>
<dbReference type="RefSeq" id="WP_232518466.1">
    <property type="nucleotide sequence ID" value="NZ_AP014940.1"/>
</dbReference>
<dbReference type="SUPFAM" id="SSF47616">
    <property type="entry name" value="GST C-terminal domain-like"/>
    <property type="match status" value="1"/>
</dbReference>
<dbReference type="GeneID" id="83063965"/>
<dbReference type="PANTHER" id="PTHR44051:SF8">
    <property type="entry name" value="GLUTATHIONE S-TRANSFERASE GSTA"/>
    <property type="match status" value="1"/>
</dbReference>
<dbReference type="PANTHER" id="PTHR44051">
    <property type="entry name" value="GLUTATHIONE S-TRANSFERASE-RELATED"/>
    <property type="match status" value="1"/>
</dbReference>
<dbReference type="Gene3D" id="1.20.1050.10">
    <property type="match status" value="1"/>
</dbReference>
<accession>A0AAU9ANB1</accession>
<proteinExistence type="predicted"/>
<dbReference type="KEGG" id="lem:LEN_2096"/>
<feature type="domain" description="GST N-terminal" evidence="1">
    <location>
        <begin position="1"/>
        <end position="82"/>
    </location>
</feature>
<evidence type="ECO:0000313" key="4">
    <source>
        <dbReference type="Proteomes" id="UP000218824"/>
    </source>
</evidence>
<dbReference type="PROSITE" id="PS50404">
    <property type="entry name" value="GST_NTER"/>
    <property type="match status" value="1"/>
</dbReference>
<dbReference type="Pfam" id="PF13410">
    <property type="entry name" value="GST_C_2"/>
    <property type="match status" value="1"/>
</dbReference>
<dbReference type="InterPro" id="IPR010987">
    <property type="entry name" value="Glutathione-S-Trfase_C-like"/>
</dbReference>
<protein>
    <submittedName>
        <fullName evidence="3">Glutathione S-transferase domain protein</fullName>
    </submittedName>
</protein>
<evidence type="ECO:0000259" key="1">
    <source>
        <dbReference type="PROSITE" id="PS50404"/>
    </source>
</evidence>
<dbReference type="PROSITE" id="PS50405">
    <property type="entry name" value="GST_CTER"/>
    <property type="match status" value="1"/>
</dbReference>
<organism evidence="3 4">
    <name type="scientific">Lysobacter enzymogenes</name>
    <dbReference type="NCBI Taxonomy" id="69"/>
    <lineage>
        <taxon>Bacteria</taxon>
        <taxon>Pseudomonadati</taxon>
        <taxon>Pseudomonadota</taxon>
        <taxon>Gammaproteobacteria</taxon>
        <taxon>Lysobacterales</taxon>
        <taxon>Lysobacteraceae</taxon>
        <taxon>Lysobacter</taxon>
    </lineage>
</organism>
<dbReference type="Pfam" id="PF02798">
    <property type="entry name" value="GST_N"/>
    <property type="match status" value="1"/>
</dbReference>
<gene>
    <name evidence="3" type="ORF">LEN_2096</name>
</gene>
<reference evidence="3 4" key="1">
    <citation type="journal article" date="2017" name="DNA Res.">
        <title>Complete genome sequence and expression profile of the commercial lytic enzyme producer Lysobacter enzymogenes M497-1.</title>
        <authorList>
            <person name="Takami H."/>
            <person name="Toyoda A."/>
            <person name="Uchiyama I."/>
            <person name="Itoh T."/>
            <person name="Takaki Y."/>
            <person name="Arai W."/>
            <person name="Nishi S."/>
            <person name="Kawai M."/>
            <person name="Shinya K."/>
            <person name="Ikeda H."/>
        </authorList>
    </citation>
    <scope>NUCLEOTIDE SEQUENCE [LARGE SCALE GENOMIC DNA]</scope>
    <source>
        <strain evidence="3 4">M497-1</strain>
    </source>
</reference>
<dbReference type="SFLD" id="SFLDS00019">
    <property type="entry name" value="Glutathione_Transferase_(cytos"/>
    <property type="match status" value="1"/>
</dbReference>
<dbReference type="AlphaFoldDB" id="A0AAU9ANB1"/>
<evidence type="ECO:0000259" key="2">
    <source>
        <dbReference type="PROSITE" id="PS50405"/>
    </source>
</evidence>
<feature type="domain" description="GST C-terminal" evidence="2">
    <location>
        <begin position="86"/>
        <end position="214"/>
    </location>
</feature>
<dbReference type="SFLD" id="SFLDG01150">
    <property type="entry name" value="Main.1:_Beta-like"/>
    <property type="match status" value="1"/>
</dbReference>
<dbReference type="SFLD" id="SFLDG00358">
    <property type="entry name" value="Main_(cytGST)"/>
    <property type="match status" value="1"/>
</dbReference>
<dbReference type="Gene3D" id="3.40.30.10">
    <property type="entry name" value="Glutaredoxin"/>
    <property type="match status" value="1"/>
</dbReference>
<dbReference type="InterPro" id="IPR040079">
    <property type="entry name" value="Glutathione_S-Trfase"/>
</dbReference>
<dbReference type="InterPro" id="IPR004045">
    <property type="entry name" value="Glutathione_S-Trfase_N"/>
</dbReference>
<dbReference type="CDD" id="cd00570">
    <property type="entry name" value="GST_N_family"/>
    <property type="match status" value="1"/>
</dbReference>
<dbReference type="Proteomes" id="UP000218824">
    <property type="component" value="Chromosome"/>
</dbReference>
<dbReference type="InterPro" id="IPR036249">
    <property type="entry name" value="Thioredoxin-like_sf"/>
</dbReference>
<dbReference type="SUPFAM" id="SSF52833">
    <property type="entry name" value="Thioredoxin-like"/>
    <property type="match status" value="1"/>
</dbReference>
<sequence length="214" mass="23808">MKPMQLYYFESPNARTACAAARHLGAPVEFVRIDLKLGEHRRPDYLALNPNGKVPTLVDGDTVLWESPAIMAYLAQQSGSDLWPSTPSAQIELLRWVHWSAAHFNHHGGALFFERIVKAAFGFGAPDPAAIETADKHFRRFAQVLDAHLQGRRYLLGDTLSVADFAAATMLPWKDAAQLPLDGCPRLTEWYARIEALPAWRQPYPDAEAADMAA</sequence>